<feature type="transmembrane region" description="Helical" evidence="13">
    <location>
        <begin position="93"/>
        <end position="113"/>
    </location>
</feature>
<feature type="domain" description="Cytochrome b561 bacterial/Ni-hydrogenase" evidence="14">
    <location>
        <begin position="8"/>
        <end position="178"/>
    </location>
</feature>
<keyword evidence="5" id="KW-0349">Heme</keyword>
<keyword evidence="16" id="KW-1185">Reference proteome</keyword>
<feature type="transmembrane region" description="Helical" evidence="13">
    <location>
        <begin position="12"/>
        <end position="31"/>
    </location>
</feature>
<evidence type="ECO:0000256" key="8">
    <source>
        <dbReference type="ARBA" id="ARBA00022982"/>
    </source>
</evidence>
<dbReference type="InterPro" id="IPR016174">
    <property type="entry name" value="Di-haem_cyt_TM"/>
</dbReference>
<evidence type="ECO:0000256" key="10">
    <source>
        <dbReference type="ARBA" id="ARBA00023004"/>
    </source>
</evidence>
<dbReference type="InterPro" id="IPR052168">
    <property type="entry name" value="Cytochrome_b561_oxidase"/>
</dbReference>
<name>A0ABT1FF10_9GAMM</name>
<evidence type="ECO:0000313" key="15">
    <source>
        <dbReference type="EMBL" id="MCP1374792.1"/>
    </source>
</evidence>
<evidence type="ECO:0000256" key="5">
    <source>
        <dbReference type="ARBA" id="ARBA00022617"/>
    </source>
</evidence>
<keyword evidence="3" id="KW-0813">Transport</keyword>
<accession>A0ABT1FF10</accession>
<feature type="transmembrane region" description="Helical" evidence="13">
    <location>
        <begin position="51"/>
        <end position="72"/>
    </location>
</feature>
<feature type="transmembrane region" description="Helical" evidence="13">
    <location>
        <begin position="150"/>
        <end position="168"/>
    </location>
</feature>
<organism evidence="15 16">
    <name type="scientific">Dyella lutea</name>
    <dbReference type="NCBI Taxonomy" id="2950441"/>
    <lineage>
        <taxon>Bacteria</taxon>
        <taxon>Pseudomonadati</taxon>
        <taxon>Pseudomonadota</taxon>
        <taxon>Gammaproteobacteria</taxon>
        <taxon>Lysobacterales</taxon>
        <taxon>Rhodanobacteraceae</taxon>
        <taxon>Dyella</taxon>
    </lineage>
</organism>
<sequence length="178" mass="19205">MHAPARNRYSATVRWAHWLTVLAVVAAYLLVELGDDEDHGGTVGSAMQGHYLAGLVVLALLAVRVLGMALGPRPPIVPAPGRLSVLAARITHLALYLFLLAQPVLGILAVNYAGEAVTLPWSGTPLPALVHADPGARKLVEELHESLGEIFYWLIGLHVAAALWHHFVKGDNTLRRML</sequence>
<proteinExistence type="inferred from homology"/>
<evidence type="ECO:0000256" key="1">
    <source>
        <dbReference type="ARBA" id="ARBA00001970"/>
    </source>
</evidence>
<comment type="cofactor">
    <cofactor evidence="1">
        <name>heme b</name>
        <dbReference type="ChEBI" id="CHEBI:60344"/>
    </cofactor>
</comment>
<comment type="similarity">
    <text evidence="12">Belongs to the cytochrome b561 family.</text>
</comment>
<evidence type="ECO:0000256" key="2">
    <source>
        <dbReference type="ARBA" id="ARBA00004651"/>
    </source>
</evidence>
<comment type="caution">
    <text evidence="15">The sequence shown here is derived from an EMBL/GenBank/DDBJ whole genome shotgun (WGS) entry which is preliminary data.</text>
</comment>
<dbReference type="RefSeq" id="WP_253566741.1">
    <property type="nucleotide sequence ID" value="NZ_JAMZEK010000002.1"/>
</dbReference>
<dbReference type="InterPro" id="IPR011577">
    <property type="entry name" value="Cyt_b561_bac/Ni-Hgenase"/>
</dbReference>
<gene>
    <name evidence="15" type="ORF">NC595_12035</name>
</gene>
<keyword evidence="8" id="KW-0249">Electron transport</keyword>
<comment type="subcellular location">
    <subcellularLocation>
        <location evidence="2">Cell membrane</location>
        <topology evidence="2">Multi-pass membrane protein</topology>
    </subcellularLocation>
</comment>
<dbReference type="PANTHER" id="PTHR30529:SF3">
    <property type="entry name" value="CYTOCHROME B561 HOMOLOG 1"/>
    <property type="match status" value="1"/>
</dbReference>
<dbReference type="Pfam" id="PF01292">
    <property type="entry name" value="Ni_hydr_CYTB"/>
    <property type="match status" value="1"/>
</dbReference>
<keyword evidence="9 13" id="KW-1133">Transmembrane helix</keyword>
<reference evidence="15 16" key="1">
    <citation type="submission" date="2022-06" db="EMBL/GenBank/DDBJ databases">
        <title>Dyella sp. Sa strain:Sa Genome sequencing.</title>
        <authorList>
            <person name="Park S."/>
        </authorList>
    </citation>
    <scope>NUCLEOTIDE SEQUENCE [LARGE SCALE GENOMIC DNA]</scope>
    <source>
        <strain evidence="15 16">Sa</strain>
    </source>
</reference>
<evidence type="ECO:0000256" key="6">
    <source>
        <dbReference type="ARBA" id="ARBA00022692"/>
    </source>
</evidence>
<evidence type="ECO:0000256" key="4">
    <source>
        <dbReference type="ARBA" id="ARBA00022475"/>
    </source>
</evidence>
<dbReference type="Gene3D" id="1.20.950.20">
    <property type="entry name" value="Transmembrane di-heme cytochromes, Chain C"/>
    <property type="match status" value="1"/>
</dbReference>
<evidence type="ECO:0000256" key="3">
    <source>
        <dbReference type="ARBA" id="ARBA00022448"/>
    </source>
</evidence>
<evidence type="ECO:0000313" key="16">
    <source>
        <dbReference type="Proteomes" id="UP001204615"/>
    </source>
</evidence>
<keyword evidence="10" id="KW-0408">Iron</keyword>
<evidence type="ECO:0000256" key="9">
    <source>
        <dbReference type="ARBA" id="ARBA00022989"/>
    </source>
</evidence>
<evidence type="ECO:0000256" key="7">
    <source>
        <dbReference type="ARBA" id="ARBA00022723"/>
    </source>
</evidence>
<keyword evidence="11 13" id="KW-0472">Membrane</keyword>
<dbReference type="Proteomes" id="UP001204615">
    <property type="component" value="Unassembled WGS sequence"/>
</dbReference>
<evidence type="ECO:0000259" key="14">
    <source>
        <dbReference type="Pfam" id="PF01292"/>
    </source>
</evidence>
<evidence type="ECO:0000256" key="13">
    <source>
        <dbReference type="SAM" id="Phobius"/>
    </source>
</evidence>
<dbReference type="EMBL" id="JAMZEK010000002">
    <property type="protein sequence ID" value="MCP1374792.1"/>
    <property type="molecule type" value="Genomic_DNA"/>
</dbReference>
<evidence type="ECO:0000256" key="11">
    <source>
        <dbReference type="ARBA" id="ARBA00023136"/>
    </source>
</evidence>
<dbReference type="PANTHER" id="PTHR30529">
    <property type="entry name" value="CYTOCHROME B561"/>
    <property type="match status" value="1"/>
</dbReference>
<evidence type="ECO:0000256" key="12">
    <source>
        <dbReference type="ARBA" id="ARBA00037975"/>
    </source>
</evidence>
<keyword evidence="4" id="KW-1003">Cell membrane</keyword>
<keyword evidence="7" id="KW-0479">Metal-binding</keyword>
<dbReference type="SUPFAM" id="SSF81342">
    <property type="entry name" value="Transmembrane di-heme cytochromes"/>
    <property type="match status" value="1"/>
</dbReference>
<protein>
    <submittedName>
        <fullName evidence="15">Cytochrome b/b6 domain-containing protein</fullName>
    </submittedName>
</protein>
<keyword evidence="6 13" id="KW-0812">Transmembrane</keyword>